<dbReference type="InterPro" id="IPR006483">
    <property type="entry name" value="CRISPR-assoc_Cas3_HD"/>
</dbReference>
<dbReference type="SUPFAM" id="SSF52540">
    <property type="entry name" value="P-loop containing nucleoside triphosphate hydrolases"/>
    <property type="match status" value="1"/>
</dbReference>
<dbReference type="InterPro" id="IPR006474">
    <property type="entry name" value="Helicase_Cas3_CRISPR-ass_core"/>
</dbReference>
<dbReference type="InterPro" id="IPR054712">
    <property type="entry name" value="Cas3-like_dom"/>
</dbReference>
<dbReference type="Gene3D" id="3.40.50.300">
    <property type="entry name" value="P-loop containing nucleotide triphosphate hydrolases"/>
    <property type="match status" value="2"/>
</dbReference>
<dbReference type="KEGG" id="acel:acsn021_19140"/>
<keyword evidence="9" id="KW-0051">Antiviral defense</keyword>
<keyword evidence="7" id="KW-0347">Helicase</keyword>
<dbReference type="PANTHER" id="PTHR47962">
    <property type="entry name" value="ATP-DEPENDENT HELICASE LHR-RELATED-RELATED"/>
    <property type="match status" value="1"/>
</dbReference>
<evidence type="ECO:0000313" key="11">
    <source>
        <dbReference type="Proteomes" id="UP000515561"/>
    </source>
</evidence>
<dbReference type="SUPFAM" id="SSF109604">
    <property type="entry name" value="HD-domain/PDEase-like"/>
    <property type="match status" value="1"/>
</dbReference>
<dbReference type="RefSeq" id="WP_184091063.1">
    <property type="nucleotide sequence ID" value="NZ_AP023367.1"/>
</dbReference>
<dbReference type="CDD" id="cd09641">
    <property type="entry name" value="Cas3''_I"/>
    <property type="match status" value="1"/>
</dbReference>
<dbReference type="SMART" id="SM00487">
    <property type="entry name" value="DEXDc"/>
    <property type="match status" value="1"/>
</dbReference>
<sequence>MESERIYPAHFRIEDETIQSVEEHLQAVSNLCGKYAAKLQFAETGRLLGLLHDIGKYSENFYQYITESIRKEIAGEEPVSKSVDHGKHGAMLVLERYHNGSKTQQALAEICALILCYHHGGLEDYISERLDIKLLTRCHWAEGKIQEEESFVQAKEQFSRRILSLRELDVMFCHAVEEYENYCKQQDKVPVNKKYSMHLLIKFLYSCLIDADRYDTYLFVRREKEEGEIDTEPLWEQFSRQLHVTEEKFRNQVANTPLEQTIKELRFGIWKECHQFGSKPEGIYTLTVPTGGGKTLSSLRFALNHAQKNKKTKIIYILPFTSIIEQNAEVVRDALHAENYLLEHHSNVSNPSSEKADELEYRQLLTERWTTPIIFTTMVQFLNTLFAGGTKNIRRLHNLTDTILIFDEIQALPVRCISLFNDAVNFLYSRCRNTILLCSATQPELSKVKHNIHVTGEIISDLSTKFQSFKRMEVIDARYEKIMSVAEAGEFVRELKASNESILLIFNTKKSASDVYCEIKRTLGEASCDYFFLSTNLCSAHRKQRIAKMKQELKEHKSLICVSTQLIEAGVDISFSCVVRHLSGMDSIAQASGRGNRHGSGEIKKTYVIRLEGEHLGSLEEIKLGENCTSGVLDEYRRNPEKFDSDLLSPATMKHYYYYLYHKNIIQEKMDFPVDAKHSIYEMLSEPNKRRDYECSTNVNYPFIFEYMFKKAGESFSVIDEYSEGILVPYGEGKSLIRELQTNSWYPSYDFIHRAQPYMVNISQTMRNKLVEKNALHFDKKSGVWMLEDRFYNDELGVVLEGGEMQFLDF</sequence>
<accession>A0A6S6R4F2</accession>
<dbReference type="GO" id="GO:0005524">
    <property type="term" value="F:ATP binding"/>
    <property type="evidence" value="ECO:0007669"/>
    <property type="project" value="UniProtKB-KW"/>
</dbReference>
<organism evidence="10 11">
    <name type="scientific">Anaerocolumna cellulosilytica</name>
    <dbReference type="NCBI Taxonomy" id="433286"/>
    <lineage>
        <taxon>Bacteria</taxon>
        <taxon>Bacillati</taxon>
        <taxon>Bacillota</taxon>
        <taxon>Clostridia</taxon>
        <taxon>Lachnospirales</taxon>
        <taxon>Lachnospiraceae</taxon>
        <taxon>Anaerocolumna</taxon>
    </lineage>
</organism>
<dbReference type="InterPro" id="IPR006674">
    <property type="entry name" value="HD_domain"/>
</dbReference>
<dbReference type="GO" id="GO:0003677">
    <property type="term" value="F:DNA binding"/>
    <property type="evidence" value="ECO:0007669"/>
    <property type="project" value="TreeGrafter"/>
</dbReference>
<dbReference type="InterPro" id="IPR052511">
    <property type="entry name" value="ATP-dep_Helicase"/>
</dbReference>
<dbReference type="Pfam" id="PF22590">
    <property type="entry name" value="Cas3-like_C_2"/>
    <property type="match status" value="1"/>
</dbReference>
<dbReference type="InterPro" id="IPR001650">
    <property type="entry name" value="Helicase_C-like"/>
</dbReference>
<dbReference type="GO" id="GO:0004519">
    <property type="term" value="F:endonuclease activity"/>
    <property type="evidence" value="ECO:0007669"/>
    <property type="project" value="UniProtKB-KW"/>
</dbReference>
<dbReference type="Pfam" id="PF00270">
    <property type="entry name" value="DEAD"/>
    <property type="match status" value="1"/>
</dbReference>
<dbReference type="GO" id="GO:0016887">
    <property type="term" value="F:ATP hydrolysis activity"/>
    <property type="evidence" value="ECO:0007669"/>
    <property type="project" value="TreeGrafter"/>
</dbReference>
<keyword evidence="11" id="KW-1185">Reference proteome</keyword>
<dbReference type="Pfam" id="PF01966">
    <property type="entry name" value="HD"/>
    <property type="match status" value="1"/>
</dbReference>
<dbReference type="CDD" id="cd17930">
    <property type="entry name" value="DEXHc_cas3"/>
    <property type="match status" value="1"/>
</dbReference>
<dbReference type="PROSITE" id="PS51643">
    <property type="entry name" value="HD_CAS3"/>
    <property type="match status" value="1"/>
</dbReference>
<dbReference type="InterPro" id="IPR014001">
    <property type="entry name" value="Helicase_ATP-bd"/>
</dbReference>
<keyword evidence="6" id="KW-0378">Hydrolase</keyword>
<comment type="similarity">
    <text evidence="1">In the N-terminal section; belongs to the CRISPR-associated nuclease Cas3-HD family.</text>
</comment>
<evidence type="ECO:0000256" key="2">
    <source>
        <dbReference type="ARBA" id="ARBA00009046"/>
    </source>
</evidence>
<protein>
    <submittedName>
        <fullName evidence="10">CRISPR-associated helicase/endonuclease Cas3</fullName>
    </submittedName>
</protein>
<evidence type="ECO:0000313" key="10">
    <source>
        <dbReference type="EMBL" id="BCJ94345.1"/>
    </source>
</evidence>
<evidence type="ECO:0000256" key="7">
    <source>
        <dbReference type="ARBA" id="ARBA00022806"/>
    </source>
</evidence>
<evidence type="ECO:0000256" key="5">
    <source>
        <dbReference type="ARBA" id="ARBA00022741"/>
    </source>
</evidence>
<keyword evidence="8" id="KW-0067">ATP-binding</keyword>
<dbReference type="InterPro" id="IPR038257">
    <property type="entry name" value="CRISPR-assoc_Cas3_HD_sf"/>
</dbReference>
<dbReference type="GO" id="GO:0046872">
    <property type="term" value="F:metal ion binding"/>
    <property type="evidence" value="ECO:0007669"/>
    <property type="project" value="UniProtKB-KW"/>
</dbReference>
<evidence type="ECO:0000256" key="9">
    <source>
        <dbReference type="ARBA" id="ARBA00023118"/>
    </source>
</evidence>
<comment type="similarity">
    <text evidence="2">In the central section; belongs to the CRISPR-associated helicase Cas3 family.</text>
</comment>
<keyword evidence="5" id="KW-0547">Nucleotide-binding</keyword>
<keyword evidence="10" id="KW-0255">Endonuclease</keyword>
<keyword evidence="4" id="KW-0479">Metal-binding</keyword>
<dbReference type="NCBIfam" id="TIGR01587">
    <property type="entry name" value="cas3_core"/>
    <property type="match status" value="1"/>
</dbReference>
<dbReference type="Proteomes" id="UP000515561">
    <property type="component" value="Chromosome"/>
</dbReference>
<evidence type="ECO:0000256" key="4">
    <source>
        <dbReference type="ARBA" id="ARBA00022723"/>
    </source>
</evidence>
<evidence type="ECO:0000256" key="6">
    <source>
        <dbReference type="ARBA" id="ARBA00022801"/>
    </source>
</evidence>
<dbReference type="NCBIfam" id="TIGR01596">
    <property type="entry name" value="cas3_HD"/>
    <property type="match status" value="1"/>
</dbReference>
<dbReference type="Gene3D" id="1.10.3210.30">
    <property type="match status" value="1"/>
</dbReference>
<reference evidence="10 11" key="1">
    <citation type="journal article" date="2016" name="Int. J. Syst. Evol. Microbiol.">
        <title>Descriptions of Anaerotaenia torta gen. nov., sp. nov. and Anaerocolumna cellulosilytica gen. nov., sp. nov. isolated from a methanogenic reactor of cattle waste.</title>
        <authorList>
            <person name="Uek A."/>
            <person name="Ohtaki Y."/>
            <person name="Kaku N."/>
            <person name="Ueki K."/>
        </authorList>
    </citation>
    <scope>NUCLEOTIDE SEQUENCE [LARGE SCALE GENOMIC DNA]</scope>
    <source>
        <strain evidence="10 11">SN021</strain>
    </source>
</reference>
<dbReference type="PANTHER" id="PTHR47962:SF5">
    <property type="entry name" value="ATP-DEPENDENT HELICASE LHR-RELATED"/>
    <property type="match status" value="1"/>
</dbReference>
<evidence type="ECO:0000256" key="1">
    <source>
        <dbReference type="ARBA" id="ARBA00006847"/>
    </source>
</evidence>
<dbReference type="InterPro" id="IPR011545">
    <property type="entry name" value="DEAD/DEAH_box_helicase_dom"/>
</dbReference>
<dbReference type="AlphaFoldDB" id="A0A6S6R4F2"/>
<gene>
    <name evidence="10" type="ORF">acsn021_19140</name>
</gene>
<proteinExistence type="inferred from homology"/>
<dbReference type="SMART" id="SM00490">
    <property type="entry name" value="HELICc"/>
    <property type="match status" value="1"/>
</dbReference>
<dbReference type="EMBL" id="AP023367">
    <property type="protein sequence ID" value="BCJ94345.1"/>
    <property type="molecule type" value="Genomic_DNA"/>
</dbReference>
<name>A0A6S6R4F2_9FIRM</name>
<evidence type="ECO:0000256" key="8">
    <source>
        <dbReference type="ARBA" id="ARBA00022840"/>
    </source>
</evidence>
<dbReference type="PROSITE" id="PS51192">
    <property type="entry name" value="HELICASE_ATP_BIND_1"/>
    <property type="match status" value="1"/>
</dbReference>
<keyword evidence="3" id="KW-0540">Nuclease</keyword>
<evidence type="ECO:0000256" key="3">
    <source>
        <dbReference type="ARBA" id="ARBA00022722"/>
    </source>
</evidence>
<dbReference type="InterPro" id="IPR027417">
    <property type="entry name" value="P-loop_NTPase"/>
</dbReference>
<dbReference type="GO" id="GO:0051607">
    <property type="term" value="P:defense response to virus"/>
    <property type="evidence" value="ECO:0007669"/>
    <property type="project" value="UniProtKB-KW"/>
</dbReference>
<dbReference type="GO" id="GO:0004386">
    <property type="term" value="F:helicase activity"/>
    <property type="evidence" value="ECO:0007669"/>
    <property type="project" value="UniProtKB-KW"/>
</dbReference>